<dbReference type="Pfam" id="PF16321">
    <property type="entry name" value="Ribosom_S30AE_C"/>
    <property type="match status" value="1"/>
</dbReference>
<keyword evidence="4" id="KW-1185">Reference proteome</keyword>
<evidence type="ECO:0000313" key="3">
    <source>
        <dbReference type="EMBL" id="WBP86318.1"/>
    </source>
</evidence>
<protein>
    <submittedName>
        <fullName evidence="3">Sigma 54 modulation/S30EA ribosomal C-terminal domain-containing protein</fullName>
    </submittedName>
</protein>
<dbReference type="Proteomes" id="UP001212821">
    <property type="component" value="Chromosome"/>
</dbReference>
<dbReference type="InterPro" id="IPR038416">
    <property type="entry name" value="Ribosom_S30AE_C_sf"/>
</dbReference>
<proteinExistence type="predicted"/>
<feature type="domain" description="Sigma 54 modulation/S30EA ribosomal protein C-terminal" evidence="2">
    <location>
        <begin position="399"/>
        <end position="442"/>
    </location>
</feature>
<organism evidence="3 4">
    <name type="scientific">Kitasatospora cathayae</name>
    <dbReference type="NCBI Taxonomy" id="3004092"/>
    <lineage>
        <taxon>Bacteria</taxon>
        <taxon>Bacillati</taxon>
        <taxon>Actinomycetota</taxon>
        <taxon>Actinomycetes</taxon>
        <taxon>Kitasatosporales</taxon>
        <taxon>Streptomycetaceae</taxon>
        <taxon>Kitasatospora</taxon>
    </lineage>
</organism>
<gene>
    <name evidence="3" type="ORF">O1G21_11010</name>
</gene>
<dbReference type="RefSeq" id="WP_270142884.1">
    <property type="nucleotide sequence ID" value="NZ_CP115450.1"/>
</dbReference>
<sequence>MSGGALGTTLATATRTSNQPHLSDQWAADLRKAGAELLSEEPPVGMGTRPYIPRGYQVLAGILRNGNYDPHFLNPIAEHVVQLDAKDTNRTRPFWPDFGGDERGIFNIVGQDGAAGYQPITGILEALGHSPEAATKFFHDQPTAYNTDGTVNSNGKPRPADYLHYLAHDKEFKPDTLSYDKDAQAKSQASGPLAFGHALEAATSGHPYDETPNPPLQHRADQAEVMTKVMDEFGHTTDGGSLARITGKDAPLAALRPSLGHLVADYMGDVQHSFSKFDNTLPVNGALANLDPSHVRAVLNQLGRDPEAYGSVINAQQAYTTALIHREFAGGETNAAKLALPIDNAASSGGAIAFHLFTDAASGRDSVVHRDPADGGYRLATAEPQAEPVPGLPLSTLGAPRLAVAEAVARLVLGGLPFVFFTDAATGRGNVLYHRYDGHYGLITPVL</sequence>
<dbReference type="Gene3D" id="3.30.505.50">
    <property type="entry name" value="Sigma 54 modulation/S30EA ribosomal protein, C-terminal domain"/>
    <property type="match status" value="1"/>
</dbReference>
<feature type="region of interest" description="Disordered" evidence="1">
    <location>
        <begin position="1"/>
        <end position="22"/>
    </location>
</feature>
<dbReference type="EMBL" id="CP115450">
    <property type="protein sequence ID" value="WBP86318.1"/>
    <property type="molecule type" value="Genomic_DNA"/>
</dbReference>
<accession>A0ABY7Q0U6</accession>
<evidence type="ECO:0000259" key="2">
    <source>
        <dbReference type="Pfam" id="PF16321"/>
    </source>
</evidence>
<reference evidence="4" key="1">
    <citation type="submission" date="2022-12" db="EMBL/GenBank/DDBJ databases">
        <authorList>
            <person name="Mo P."/>
        </authorList>
    </citation>
    <scope>NUCLEOTIDE SEQUENCE [LARGE SCALE GENOMIC DNA]</scope>
    <source>
        <strain evidence="4">HUAS 3-15</strain>
    </source>
</reference>
<dbReference type="InterPro" id="IPR032528">
    <property type="entry name" value="Ribosom_S30AE_C"/>
</dbReference>
<evidence type="ECO:0000256" key="1">
    <source>
        <dbReference type="SAM" id="MobiDB-lite"/>
    </source>
</evidence>
<evidence type="ECO:0000313" key="4">
    <source>
        <dbReference type="Proteomes" id="UP001212821"/>
    </source>
</evidence>
<name>A0ABY7Q0U6_9ACTN</name>